<dbReference type="GO" id="GO:0002128">
    <property type="term" value="P:tRNA nucleoside ribose methylation"/>
    <property type="evidence" value="ECO:0007669"/>
    <property type="project" value="UniProtKB-UniRule"/>
</dbReference>
<keyword evidence="12" id="KW-1185">Reference proteome</keyword>
<dbReference type="GO" id="GO:0005634">
    <property type="term" value="C:nucleus"/>
    <property type="evidence" value="ECO:0007669"/>
    <property type="project" value="UniProtKB-SubCell"/>
</dbReference>
<feature type="domain" description="Ribosomal RNA methyltransferase FtsJ" evidence="11">
    <location>
        <begin position="21"/>
        <end position="199"/>
    </location>
</feature>
<protein>
    <recommendedName>
        <fullName evidence="10">Putative tRNA (cytidine(32)/guanosine(34)-2'-O)-methyltransferase</fullName>
        <ecNumber evidence="10">2.1.1.205</ecNumber>
    </recommendedName>
    <alternativeName>
        <fullName evidence="10">2'-O-ribose RNA methyltransferase TRM7 homolog</fullName>
    </alternativeName>
    <alternativeName>
        <fullName evidence="10">Protein ftsJ homolog 1</fullName>
    </alternativeName>
</protein>
<feature type="binding site" evidence="10">
    <location>
        <position position="116"/>
    </location>
    <ligand>
        <name>S-adenosyl-L-methionine</name>
        <dbReference type="ChEBI" id="CHEBI:59789"/>
    </ligand>
</feature>
<dbReference type="PANTHER" id="PTHR10920">
    <property type="entry name" value="RIBOSOMAL RNA METHYLTRANSFERASE"/>
    <property type="match status" value="1"/>
</dbReference>
<evidence type="ECO:0000256" key="10">
    <source>
        <dbReference type="HAMAP-Rule" id="MF_03162"/>
    </source>
</evidence>
<evidence type="ECO:0000256" key="7">
    <source>
        <dbReference type="ARBA" id="ARBA00022694"/>
    </source>
</evidence>
<dbReference type="SUPFAM" id="SSF53335">
    <property type="entry name" value="S-adenosyl-L-methionine-dependent methyltransferases"/>
    <property type="match status" value="1"/>
</dbReference>
<dbReference type="PANTHER" id="PTHR10920:SF12">
    <property type="entry name" value="TRNA (CYTIDINE(32)_GUANOSINE(34)-2'-O)-METHYLTRANSFERASE-RELATED"/>
    <property type="match status" value="1"/>
</dbReference>
<dbReference type="Gene3D" id="3.40.50.150">
    <property type="entry name" value="Vaccinia Virus protein VP39"/>
    <property type="match status" value="1"/>
</dbReference>
<dbReference type="GO" id="GO:0002181">
    <property type="term" value="P:cytoplasmic translation"/>
    <property type="evidence" value="ECO:0007669"/>
    <property type="project" value="UniProtKB-UniRule"/>
</dbReference>
<accession>A0A6P5NZ61</accession>
<feature type="active site" description="Proton acceptor" evidence="10">
    <location>
        <position position="156"/>
    </location>
</feature>
<gene>
    <name evidence="13" type="primary">Ftsj1</name>
    <name evidence="10" type="synonym">FTSJ1</name>
</gene>
<evidence type="ECO:0000256" key="2">
    <source>
        <dbReference type="ARBA" id="ARBA00004496"/>
    </source>
</evidence>
<comment type="subcellular location">
    <subcellularLocation>
        <location evidence="2 10">Cytoplasm</location>
    </subcellularLocation>
    <subcellularLocation>
        <location evidence="1">Nucleus</location>
    </subcellularLocation>
</comment>
<feature type="binding site" evidence="10">
    <location>
        <position position="53"/>
    </location>
    <ligand>
        <name>S-adenosyl-L-methionine</name>
        <dbReference type="ChEBI" id="CHEBI:59789"/>
    </ligand>
</feature>
<evidence type="ECO:0000313" key="13">
    <source>
        <dbReference type="RefSeq" id="XP_021008945.1"/>
    </source>
</evidence>
<dbReference type="EC" id="2.1.1.205" evidence="10"/>
<name>A0A6P5NZ61_MUSCR</name>
<feature type="binding site" evidence="10">
    <location>
        <position position="91"/>
    </location>
    <ligand>
        <name>S-adenosyl-L-methionine</name>
        <dbReference type="ChEBI" id="CHEBI:59789"/>
    </ligand>
</feature>
<dbReference type="InterPro" id="IPR028590">
    <property type="entry name" value="RNA_methyltr_E_TRM7"/>
</dbReference>
<dbReference type="GO" id="GO:0106340">
    <property type="term" value="F:tRNA (guanosine(34)-2'-O)-methyltransferase activity"/>
    <property type="evidence" value="ECO:0007669"/>
    <property type="project" value="UniProtKB-ARBA"/>
</dbReference>
<dbReference type="CTD" id="24140"/>
<evidence type="ECO:0000313" key="12">
    <source>
        <dbReference type="Proteomes" id="UP000515126"/>
    </source>
</evidence>
<keyword evidence="7 10" id="KW-0819">tRNA processing</keyword>
<dbReference type="Pfam" id="PF01728">
    <property type="entry name" value="FtsJ"/>
    <property type="match status" value="1"/>
</dbReference>
<dbReference type="InterPro" id="IPR029063">
    <property type="entry name" value="SAM-dependent_MTases_sf"/>
</dbReference>
<feature type="binding site" evidence="10">
    <location>
        <position position="75"/>
    </location>
    <ligand>
        <name>S-adenosyl-L-methionine</name>
        <dbReference type="ChEBI" id="CHEBI:59789"/>
    </ligand>
</feature>
<reference evidence="13" key="1">
    <citation type="submission" date="2025-08" db="UniProtKB">
        <authorList>
            <consortium name="RefSeq"/>
        </authorList>
    </citation>
    <scope>IDENTIFICATION</scope>
</reference>
<dbReference type="GeneID" id="110286716"/>
<dbReference type="HAMAP" id="MF_03162">
    <property type="entry name" value="RNA_methyltr_E_TRM7"/>
    <property type="match status" value="1"/>
</dbReference>
<dbReference type="AlphaFoldDB" id="A0A6P5NZ61"/>
<evidence type="ECO:0000256" key="1">
    <source>
        <dbReference type="ARBA" id="ARBA00004123"/>
    </source>
</evidence>
<organism evidence="12 13">
    <name type="scientific">Mus caroli</name>
    <name type="common">Ryukyu mouse</name>
    <name type="synonym">Ricefield mouse</name>
    <dbReference type="NCBI Taxonomy" id="10089"/>
    <lineage>
        <taxon>Eukaryota</taxon>
        <taxon>Metazoa</taxon>
        <taxon>Chordata</taxon>
        <taxon>Craniata</taxon>
        <taxon>Vertebrata</taxon>
        <taxon>Euteleostomi</taxon>
        <taxon>Mammalia</taxon>
        <taxon>Eutheria</taxon>
        <taxon>Euarchontoglires</taxon>
        <taxon>Glires</taxon>
        <taxon>Rodentia</taxon>
        <taxon>Myomorpha</taxon>
        <taxon>Muroidea</taxon>
        <taxon>Muridae</taxon>
        <taxon>Murinae</taxon>
        <taxon>Mus</taxon>
        <taxon>Mus</taxon>
    </lineage>
</organism>
<dbReference type="InterPro" id="IPR002877">
    <property type="entry name" value="RNA_MeTrfase_FtsJ_dom"/>
</dbReference>
<sequence length="322" mass="35325">MGRTSKDKRDVYYRLAKENGWRARSAFKLLQLDEEFQLFKGVKRAVDLCAAPGSWSQVLSQKVGGQGSGQVVAVDLQAMAPLPGVIQIQGDITQLSTAKEIIQHFEGCPADLVVCDGAPDVTGLHDVDEYMQAQLLLAALNIATHVLKLGGCFVAKIFRGRDVTLLYSQLRIFFSSVLCAKPKSSRNSSIEAFAVCQGYDPPEGFIPDLTRPLLNHSYDFNQLDGPTRVIVPFVACGDLSAYDSDRTYSLDLDGGSEYKYTPPTQPPIAPPYQEACRLKKNGQLAKELLPQECSINSVDKLPQPLAIHTLLAPKVEDNEIHC</sequence>
<keyword evidence="6 10" id="KW-0949">S-adenosyl-L-methionine</keyword>
<dbReference type="InterPro" id="IPR050082">
    <property type="entry name" value="RNA_methyltr_RlmE"/>
</dbReference>
<comment type="function">
    <text evidence="10">Methylates the 2'-O-ribose of nucleotides at positions 32 and 34 of the tRNA anticodon loop of substrate tRNAs.</text>
</comment>
<dbReference type="HAMAP" id="MF_01547">
    <property type="entry name" value="RNA_methyltr_E"/>
    <property type="match status" value="1"/>
</dbReference>
<feature type="binding site" evidence="10">
    <location>
        <position position="55"/>
    </location>
    <ligand>
        <name>S-adenosyl-L-methionine</name>
        <dbReference type="ChEBI" id="CHEBI:59789"/>
    </ligand>
</feature>
<evidence type="ECO:0000259" key="11">
    <source>
        <dbReference type="Pfam" id="PF01728"/>
    </source>
</evidence>
<comment type="similarity">
    <text evidence="10">Belongs to the class I-like SAM-binding methyltransferase superfamily. RNA methyltransferase RlmE family. TRM7 subfamily.</text>
</comment>
<evidence type="ECO:0000256" key="6">
    <source>
        <dbReference type="ARBA" id="ARBA00022691"/>
    </source>
</evidence>
<evidence type="ECO:0000256" key="5">
    <source>
        <dbReference type="ARBA" id="ARBA00022679"/>
    </source>
</evidence>
<dbReference type="FunFam" id="3.40.50.150:FF:000040">
    <property type="entry name" value="Putative ribosomal RNA methyltransferase 1"/>
    <property type="match status" value="1"/>
</dbReference>
<comment type="catalytic activity">
    <reaction evidence="8 10">
        <text>cytidine(32)/guanosine(34) in tRNA + 2 S-adenosyl-L-methionine = 2'-O-methylcytidine(32)/2'-O-methylguanosine(34) in tRNA + 2 S-adenosyl-L-homocysteine + 2 H(+)</text>
        <dbReference type="Rhea" id="RHEA:42396"/>
        <dbReference type="Rhea" id="RHEA-COMP:10246"/>
        <dbReference type="Rhea" id="RHEA-COMP:10247"/>
        <dbReference type="ChEBI" id="CHEBI:15378"/>
        <dbReference type="ChEBI" id="CHEBI:57856"/>
        <dbReference type="ChEBI" id="CHEBI:59789"/>
        <dbReference type="ChEBI" id="CHEBI:74269"/>
        <dbReference type="ChEBI" id="CHEBI:74445"/>
        <dbReference type="ChEBI" id="CHEBI:74495"/>
        <dbReference type="ChEBI" id="CHEBI:82748"/>
        <dbReference type="EC" id="2.1.1.205"/>
    </reaction>
</comment>
<proteinExistence type="inferred from homology"/>
<keyword evidence="3 10" id="KW-0963">Cytoplasm</keyword>
<dbReference type="Proteomes" id="UP000515126">
    <property type="component" value="Chromosome X"/>
</dbReference>
<dbReference type="RefSeq" id="XP_021008945.1">
    <property type="nucleotide sequence ID" value="XM_021153286.2"/>
</dbReference>
<keyword evidence="4 10" id="KW-0489">Methyltransferase</keyword>
<evidence type="ECO:0000256" key="4">
    <source>
        <dbReference type="ARBA" id="ARBA00022603"/>
    </source>
</evidence>
<evidence type="ECO:0000256" key="8">
    <source>
        <dbReference type="ARBA" id="ARBA00048902"/>
    </source>
</evidence>
<comment type="subunit">
    <text evidence="9">Interacts with WDR6; the interaction is direct, and required for 2'-O-methylation of position 34 in substrate tRNAs.</text>
</comment>
<evidence type="ECO:0000256" key="9">
    <source>
        <dbReference type="ARBA" id="ARBA00063158"/>
    </source>
</evidence>
<keyword evidence="5 10" id="KW-0808">Transferase</keyword>
<dbReference type="GO" id="GO:0005737">
    <property type="term" value="C:cytoplasm"/>
    <property type="evidence" value="ECO:0007669"/>
    <property type="project" value="UniProtKB-SubCell"/>
</dbReference>
<evidence type="ECO:0000256" key="3">
    <source>
        <dbReference type="ARBA" id="ARBA00022490"/>
    </source>
</evidence>
<dbReference type="InterPro" id="IPR015507">
    <property type="entry name" value="rRNA-MeTfrase_E"/>
</dbReference>